<protein>
    <recommendedName>
        <fullName evidence="3">Ubiquitin-like protease family profile domain-containing protein</fullName>
    </recommendedName>
</protein>
<dbReference type="Proteomes" id="UP001497482">
    <property type="component" value="Chromosome 13"/>
</dbReference>
<dbReference type="AlphaFoldDB" id="A0AAV2JNN6"/>
<sequence length="144" mass="16343">MMYVNAVTATIYLLDPLDKPTAKSDSMAAAKRFSEYMKMRRLTRGKWQWTEKQWEGGVVPHSAQQDGSSCGVLTLLMAEEILRCFPSVPANIIMDTSSHNMVQERERLALQIFADSVFDVNEHCAMCSTHKPAANWMRRLQMGV</sequence>
<dbReference type="InterPro" id="IPR038765">
    <property type="entry name" value="Papain-like_cys_pep_sf"/>
</dbReference>
<evidence type="ECO:0008006" key="3">
    <source>
        <dbReference type="Google" id="ProtNLM"/>
    </source>
</evidence>
<keyword evidence="2" id="KW-1185">Reference proteome</keyword>
<gene>
    <name evidence="1" type="ORF">KC01_LOCUS8616</name>
</gene>
<reference evidence="1 2" key="1">
    <citation type="submission" date="2024-04" db="EMBL/GenBank/DDBJ databases">
        <authorList>
            <person name="Waldvogel A.-M."/>
            <person name="Schoenle A."/>
        </authorList>
    </citation>
    <scope>NUCLEOTIDE SEQUENCE [LARGE SCALE GENOMIC DNA]</scope>
</reference>
<evidence type="ECO:0000313" key="2">
    <source>
        <dbReference type="Proteomes" id="UP001497482"/>
    </source>
</evidence>
<name>A0AAV2JNN6_KNICA</name>
<proteinExistence type="predicted"/>
<evidence type="ECO:0000313" key="1">
    <source>
        <dbReference type="EMBL" id="CAL1577242.1"/>
    </source>
</evidence>
<dbReference type="SUPFAM" id="SSF54001">
    <property type="entry name" value="Cysteine proteinases"/>
    <property type="match status" value="1"/>
</dbReference>
<dbReference type="Gene3D" id="3.40.395.10">
    <property type="entry name" value="Adenoviral Proteinase, Chain A"/>
    <property type="match status" value="1"/>
</dbReference>
<dbReference type="EMBL" id="OZ035835">
    <property type="protein sequence ID" value="CAL1577242.1"/>
    <property type="molecule type" value="Genomic_DNA"/>
</dbReference>
<accession>A0AAV2JNN6</accession>
<organism evidence="1 2">
    <name type="scientific">Knipowitschia caucasica</name>
    <name type="common">Caucasian dwarf goby</name>
    <name type="synonym">Pomatoschistus caucasicus</name>
    <dbReference type="NCBI Taxonomy" id="637954"/>
    <lineage>
        <taxon>Eukaryota</taxon>
        <taxon>Metazoa</taxon>
        <taxon>Chordata</taxon>
        <taxon>Craniata</taxon>
        <taxon>Vertebrata</taxon>
        <taxon>Euteleostomi</taxon>
        <taxon>Actinopterygii</taxon>
        <taxon>Neopterygii</taxon>
        <taxon>Teleostei</taxon>
        <taxon>Neoteleostei</taxon>
        <taxon>Acanthomorphata</taxon>
        <taxon>Gobiaria</taxon>
        <taxon>Gobiiformes</taxon>
        <taxon>Gobioidei</taxon>
        <taxon>Gobiidae</taxon>
        <taxon>Gobiinae</taxon>
        <taxon>Knipowitschia</taxon>
    </lineage>
</organism>